<evidence type="ECO:0000256" key="1">
    <source>
        <dbReference type="ARBA" id="ARBA00005598"/>
    </source>
</evidence>
<feature type="region of interest" description="Disordered" evidence="2">
    <location>
        <begin position="183"/>
        <end position="254"/>
    </location>
</feature>
<dbReference type="PANTHER" id="PTHR11034">
    <property type="entry name" value="N-MYC DOWNSTREAM REGULATED"/>
    <property type="match status" value="1"/>
</dbReference>
<dbReference type="RefSeq" id="XP_018020412.1">
    <property type="nucleotide sequence ID" value="XM_018164923.2"/>
</dbReference>
<dbReference type="KEGG" id="hazt:108676786"/>
<evidence type="ECO:0000256" key="2">
    <source>
        <dbReference type="SAM" id="MobiDB-lite"/>
    </source>
</evidence>
<dbReference type="InterPro" id="IPR004142">
    <property type="entry name" value="NDRG"/>
</dbReference>
<comment type="similarity">
    <text evidence="1">Belongs to the NDRG family.</text>
</comment>
<dbReference type="Pfam" id="PF03096">
    <property type="entry name" value="Ndr"/>
    <property type="match status" value="1"/>
</dbReference>
<dbReference type="Gene3D" id="3.40.50.1820">
    <property type="entry name" value="alpha/beta hydrolase"/>
    <property type="match status" value="1"/>
</dbReference>
<accession>A0A8B7P310</accession>
<organism evidence="3 4">
    <name type="scientific">Hyalella azteca</name>
    <name type="common">Amphipod</name>
    <dbReference type="NCBI Taxonomy" id="294128"/>
    <lineage>
        <taxon>Eukaryota</taxon>
        <taxon>Metazoa</taxon>
        <taxon>Ecdysozoa</taxon>
        <taxon>Arthropoda</taxon>
        <taxon>Crustacea</taxon>
        <taxon>Multicrustacea</taxon>
        <taxon>Malacostraca</taxon>
        <taxon>Eumalacostraca</taxon>
        <taxon>Peracarida</taxon>
        <taxon>Amphipoda</taxon>
        <taxon>Senticaudata</taxon>
        <taxon>Talitrida</taxon>
        <taxon>Talitroidea</taxon>
        <taxon>Hyalellidae</taxon>
        <taxon>Hyalella</taxon>
    </lineage>
</organism>
<evidence type="ECO:0000313" key="4">
    <source>
        <dbReference type="RefSeq" id="XP_018020412.1"/>
    </source>
</evidence>
<keyword evidence="3" id="KW-1185">Reference proteome</keyword>
<dbReference type="GeneID" id="108676786"/>
<protein>
    <submittedName>
        <fullName evidence="4">Protein NDRG3-like</fullName>
    </submittedName>
</protein>
<gene>
    <name evidence="4" type="primary">LOC108676786</name>
</gene>
<dbReference type="InterPro" id="IPR029058">
    <property type="entry name" value="AB_hydrolase_fold"/>
</dbReference>
<name>A0A8B7P310_HYAAZ</name>
<evidence type="ECO:0000313" key="3">
    <source>
        <dbReference type="Proteomes" id="UP000694843"/>
    </source>
</evidence>
<feature type="non-terminal residue" evidence="4">
    <location>
        <position position="1"/>
    </location>
</feature>
<feature type="compositionally biased region" description="Low complexity" evidence="2">
    <location>
        <begin position="230"/>
        <end position="254"/>
    </location>
</feature>
<dbReference type="AlphaFoldDB" id="A0A8B7P310"/>
<sequence>NGSPLQVDALVLINCAVGTSGWLEWGYQKLNIHQLKAGTMTAGTVDYLMWHHFGKVDQCSQDVVTMYRQLFESHVNAGNLAQLIETYVARTDIGCVREMDPDKKKEARMVRCNVLNITSNYSPHVDDTVALNARLDPACCSWMKIQDCGLVLEEQPGKVIEALLLLLQGQGYAVHIRRLGGRQNSLPLVGDPPAVKGGSALPSVPDEGRGSPTNEETDASHVTEMGDDVTTTSSGAGASTNHDAAGGDDIVVGGASDTDIHITVH</sequence>
<dbReference type="Proteomes" id="UP000694843">
    <property type="component" value="Unplaced"/>
</dbReference>
<proteinExistence type="inferred from homology"/>
<dbReference type="OrthoDB" id="741027at2759"/>
<reference evidence="4" key="1">
    <citation type="submission" date="2025-08" db="UniProtKB">
        <authorList>
            <consortium name="RefSeq"/>
        </authorList>
    </citation>
    <scope>IDENTIFICATION</scope>
    <source>
        <tissue evidence="4">Whole organism</tissue>
    </source>
</reference>